<dbReference type="NCBIfam" id="TIGR03434">
    <property type="entry name" value="ADOP"/>
    <property type="match status" value="1"/>
</dbReference>
<dbReference type="InterPro" id="IPR003838">
    <property type="entry name" value="ABC3_permease_C"/>
</dbReference>
<feature type="domain" description="ABC3 transporter permease C-terminal" evidence="8">
    <location>
        <begin position="696"/>
        <end position="809"/>
    </location>
</feature>
<feature type="transmembrane region" description="Helical" evidence="7">
    <location>
        <begin position="431"/>
        <end position="451"/>
    </location>
</feature>
<accession>A0A1H5Z302</accession>
<evidence type="ECO:0000313" key="11">
    <source>
        <dbReference type="Proteomes" id="UP000236728"/>
    </source>
</evidence>
<dbReference type="Pfam" id="PF02687">
    <property type="entry name" value="FtsX"/>
    <property type="match status" value="2"/>
</dbReference>
<keyword evidence="2" id="KW-1003">Cell membrane</keyword>
<organism evidence="10 11">
    <name type="scientific">Bryocella elongata</name>
    <dbReference type="NCBI Taxonomy" id="863522"/>
    <lineage>
        <taxon>Bacteria</taxon>
        <taxon>Pseudomonadati</taxon>
        <taxon>Acidobacteriota</taxon>
        <taxon>Terriglobia</taxon>
        <taxon>Terriglobales</taxon>
        <taxon>Acidobacteriaceae</taxon>
        <taxon>Bryocella</taxon>
    </lineage>
</organism>
<keyword evidence="11" id="KW-1185">Reference proteome</keyword>
<evidence type="ECO:0000256" key="2">
    <source>
        <dbReference type="ARBA" id="ARBA00022475"/>
    </source>
</evidence>
<dbReference type="OrthoDB" id="127329at2"/>
<reference evidence="10 11" key="1">
    <citation type="submission" date="2016-10" db="EMBL/GenBank/DDBJ databases">
        <authorList>
            <person name="de Groot N.N."/>
        </authorList>
    </citation>
    <scope>NUCLEOTIDE SEQUENCE [LARGE SCALE GENOMIC DNA]</scope>
    <source>
        <strain evidence="10 11">DSM 22489</strain>
    </source>
</reference>
<proteinExistence type="inferred from homology"/>
<dbReference type="PANTHER" id="PTHR30572:SF4">
    <property type="entry name" value="ABC TRANSPORTER PERMEASE YTRF"/>
    <property type="match status" value="1"/>
</dbReference>
<feature type="transmembrane region" description="Helical" evidence="7">
    <location>
        <begin position="692"/>
        <end position="718"/>
    </location>
</feature>
<dbReference type="InterPro" id="IPR025857">
    <property type="entry name" value="MacB_PCD"/>
</dbReference>
<evidence type="ECO:0000313" key="10">
    <source>
        <dbReference type="EMBL" id="SEG30883.1"/>
    </source>
</evidence>
<evidence type="ECO:0000256" key="1">
    <source>
        <dbReference type="ARBA" id="ARBA00004651"/>
    </source>
</evidence>
<evidence type="ECO:0000256" key="5">
    <source>
        <dbReference type="ARBA" id="ARBA00023136"/>
    </source>
</evidence>
<keyword evidence="3 7" id="KW-0812">Transmembrane</keyword>
<comment type="similarity">
    <text evidence="6">Belongs to the ABC-4 integral membrane protein family.</text>
</comment>
<evidence type="ECO:0000256" key="3">
    <source>
        <dbReference type="ARBA" id="ARBA00022692"/>
    </source>
</evidence>
<name>A0A1H5Z302_9BACT</name>
<gene>
    <name evidence="10" type="ORF">SAMN05421819_2436</name>
</gene>
<evidence type="ECO:0000259" key="8">
    <source>
        <dbReference type="Pfam" id="PF02687"/>
    </source>
</evidence>
<feature type="domain" description="MacB-like periplasmic core" evidence="9">
    <location>
        <begin position="23"/>
        <end position="248"/>
    </location>
</feature>
<feature type="domain" description="ABC3 transporter permease C-terminal" evidence="8">
    <location>
        <begin position="290"/>
        <end position="408"/>
    </location>
</feature>
<sequence length="816" mass="88564">MTSIPQDLRSVLRQIRKAPAFALMVVATMALGIGSTTAVFSLVDTVLLHPLPFSQPDRLVALNTLEQPRGNSGEPATAPSDTSYPNFFDWRDQAKSFQQMASYQGQSFTLGLSNAPARRIDGLGVSADFFTMLRVAPALGRTFTRAEEQAGNRSVIISYSLWRDAFNASPAVLGKAVLLNEETYTIVGVMPASFQFPNAPDAEVWVTPSVAMEGKNPSGKQRGWNQISVLGRLADGVGIDQARAEMQTIQLALVKQYPDDNSKETAVAVVPELQDLVGDLRRPLRILFAAVSFLLLIACANVAGLFLTRTVARQPELALRSALGASRLRIVRQLMLESLSLSLLGGAGGVALTAVVLRLSPNLLPDDLPRLHELSLNPQVLLFALLASILTGLLFTAFPAWRGCRLDPAIGLRHSTRSATAGRSQHRLHSALIIGETAMSLVLLVGAGLLIRSFDKLLSVDPGFSPQHLLTFRVGMPSKRFRDDKLLRLAQQLQSSFSVLPGVRDATFAYPMPLTGGDMNISFTIPTHPTSAAEAPSARVSLVAANFFQSMQIPLRRGRFFDTREEQPDSPPAIIINQAFANRYFPGEDPLGKRVQSDISSSDQPQSREVVGVVGNVTRLSLEESAQPEYYIPFAQVPIGPPVFAIRVAGDPASYDQTVRATVVRQDPSLPVYAMRTNLLARSTAQQRFQTLLISIFATLAILLSALGLYAVTSYMVAQRTLELGLRMTLGARRWDVLRLVLDRGLVLCATGLALGLVASVALSRYLATLLFHTPALDPITFSMTTLLLLAISTLSCLIPAVRAARLDPNQALRQE</sequence>
<keyword evidence="5 7" id="KW-0472">Membrane</keyword>
<dbReference type="Proteomes" id="UP000236728">
    <property type="component" value="Unassembled WGS sequence"/>
</dbReference>
<evidence type="ECO:0000256" key="6">
    <source>
        <dbReference type="ARBA" id="ARBA00038076"/>
    </source>
</evidence>
<dbReference type="RefSeq" id="WP_103933346.1">
    <property type="nucleotide sequence ID" value="NZ_FNVA01000004.1"/>
</dbReference>
<dbReference type="InterPro" id="IPR017800">
    <property type="entry name" value="ADOP"/>
</dbReference>
<comment type="subcellular location">
    <subcellularLocation>
        <location evidence="1">Cell membrane</location>
        <topology evidence="1">Multi-pass membrane protein</topology>
    </subcellularLocation>
</comment>
<feature type="transmembrane region" description="Helical" evidence="7">
    <location>
        <begin position="780"/>
        <end position="802"/>
    </location>
</feature>
<feature type="transmembrane region" description="Helical" evidence="7">
    <location>
        <begin position="339"/>
        <end position="360"/>
    </location>
</feature>
<keyword evidence="4 7" id="KW-1133">Transmembrane helix</keyword>
<feature type="transmembrane region" description="Helical" evidence="7">
    <location>
        <begin position="286"/>
        <end position="307"/>
    </location>
</feature>
<evidence type="ECO:0000256" key="4">
    <source>
        <dbReference type="ARBA" id="ARBA00022989"/>
    </source>
</evidence>
<dbReference type="EMBL" id="FNVA01000004">
    <property type="protein sequence ID" value="SEG30883.1"/>
    <property type="molecule type" value="Genomic_DNA"/>
</dbReference>
<feature type="transmembrane region" description="Helical" evidence="7">
    <location>
        <begin position="745"/>
        <end position="768"/>
    </location>
</feature>
<feature type="transmembrane region" description="Helical" evidence="7">
    <location>
        <begin position="380"/>
        <end position="401"/>
    </location>
</feature>
<feature type="domain" description="MacB-like periplasmic core" evidence="9">
    <location>
        <begin position="431"/>
        <end position="648"/>
    </location>
</feature>
<dbReference type="GO" id="GO:0022857">
    <property type="term" value="F:transmembrane transporter activity"/>
    <property type="evidence" value="ECO:0007669"/>
    <property type="project" value="TreeGrafter"/>
</dbReference>
<evidence type="ECO:0000259" key="9">
    <source>
        <dbReference type="Pfam" id="PF12704"/>
    </source>
</evidence>
<protein>
    <submittedName>
        <fullName evidence="10">Duplicated orphan permease</fullName>
    </submittedName>
</protein>
<dbReference type="GO" id="GO:0005886">
    <property type="term" value="C:plasma membrane"/>
    <property type="evidence" value="ECO:0007669"/>
    <property type="project" value="UniProtKB-SubCell"/>
</dbReference>
<dbReference type="Pfam" id="PF12704">
    <property type="entry name" value="MacB_PCD"/>
    <property type="match status" value="2"/>
</dbReference>
<evidence type="ECO:0000256" key="7">
    <source>
        <dbReference type="SAM" id="Phobius"/>
    </source>
</evidence>
<feature type="transmembrane region" description="Helical" evidence="7">
    <location>
        <begin position="21"/>
        <end position="43"/>
    </location>
</feature>
<dbReference type="AlphaFoldDB" id="A0A1H5Z302"/>
<dbReference type="InterPro" id="IPR050250">
    <property type="entry name" value="Macrolide_Exporter_MacB"/>
</dbReference>
<dbReference type="PANTHER" id="PTHR30572">
    <property type="entry name" value="MEMBRANE COMPONENT OF TRANSPORTER-RELATED"/>
    <property type="match status" value="1"/>
</dbReference>